<protein>
    <recommendedName>
        <fullName evidence="3">CopG family transcriptional regulator</fullName>
    </recommendedName>
</protein>
<dbReference type="AlphaFoldDB" id="A0A2W4YA90"/>
<evidence type="ECO:0008006" key="3">
    <source>
        <dbReference type="Google" id="ProtNLM"/>
    </source>
</evidence>
<dbReference type="InterPro" id="IPR010985">
    <property type="entry name" value="Ribbon_hlx_hlx"/>
</dbReference>
<name>A0A2W4YA90_9CYAN</name>
<organism evidence="1 2">
    <name type="scientific">Pseudanabaena frigida</name>
    <dbReference type="NCBI Taxonomy" id="945775"/>
    <lineage>
        <taxon>Bacteria</taxon>
        <taxon>Bacillati</taxon>
        <taxon>Cyanobacteriota</taxon>
        <taxon>Cyanophyceae</taxon>
        <taxon>Pseudanabaenales</taxon>
        <taxon>Pseudanabaenaceae</taxon>
        <taxon>Pseudanabaena</taxon>
    </lineage>
</organism>
<dbReference type="InterPro" id="IPR013321">
    <property type="entry name" value="Arc_rbn_hlx_hlx"/>
</dbReference>
<dbReference type="Proteomes" id="UP000249467">
    <property type="component" value="Unassembled WGS sequence"/>
</dbReference>
<comment type="caution">
    <text evidence="1">The sequence shown here is derived from an EMBL/GenBank/DDBJ whole genome shotgun (WGS) entry which is preliminary data.</text>
</comment>
<evidence type="ECO:0000313" key="1">
    <source>
        <dbReference type="EMBL" id="PZO40078.1"/>
    </source>
</evidence>
<proteinExistence type="predicted"/>
<gene>
    <name evidence="1" type="ORF">DCF19_12560</name>
</gene>
<dbReference type="Gene3D" id="1.10.1220.10">
    <property type="entry name" value="Met repressor-like"/>
    <property type="match status" value="1"/>
</dbReference>
<dbReference type="GO" id="GO:0006355">
    <property type="term" value="P:regulation of DNA-templated transcription"/>
    <property type="evidence" value="ECO:0007669"/>
    <property type="project" value="InterPro"/>
</dbReference>
<dbReference type="SUPFAM" id="SSF47598">
    <property type="entry name" value="Ribbon-helix-helix"/>
    <property type="match status" value="1"/>
</dbReference>
<accession>A0A2W4YA90</accession>
<dbReference type="EMBL" id="QBML01000015">
    <property type="protein sequence ID" value="PZO40078.1"/>
    <property type="molecule type" value="Genomic_DNA"/>
</dbReference>
<sequence length="81" mass="9605">MYQRINITLPSETLELLDRIAPKGDRSHLIDLAVKYYINTEAKKNLREKLKQGALRWADRDLGITQDWFNVDEESWQNSDR</sequence>
<reference evidence="1 2" key="1">
    <citation type="submission" date="2018-04" db="EMBL/GenBank/DDBJ databases">
        <authorList>
            <person name="Go L.Y."/>
            <person name="Mitchell J.A."/>
        </authorList>
    </citation>
    <scope>NUCLEOTIDE SEQUENCE [LARGE SCALE GENOMIC DNA]</scope>
    <source>
        <strain evidence="1">ULC066bin1</strain>
    </source>
</reference>
<evidence type="ECO:0000313" key="2">
    <source>
        <dbReference type="Proteomes" id="UP000249467"/>
    </source>
</evidence>
<reference evidence="1 2" key="2">
    <citation type="submission" date="2018-06" db="EMBL/GenBank/DDBJ databases">
        <title>Metagenomic assembly of (sub)arctic Cyanobacteria and their associated microbiome from non-axenic cultures.</title>
        <authorList>
            <person name="Baurain D."/>
        </authorList>
    </citation>
    <scope>NUCLEOTIDE SEQUENCE [LARGE SCALE GENOMIC DNA]</scope>
    <source>
        <strain evidence="1">ULC066bin1</strain>
    </source>
</reference>